<dbReference type="InterPro" id="IPR050863">
    <property type="entry name" value="CenT-Element_Derived"/>
</dbReference>
<dbReference type="Gene3D" id="3.30.420.10">
    <property type="entry name" value="Ribonuclease H-like superfamily/Ribonuclease H"/>
    <property type="match status" value="1"/>
</dbReference>
<feature type="compositionally biased region" description="Basic and acidic residues" evidence="3">
    <location>
        <begin position="424"/>
        <end position="440"/>
    </location>
</feature>
<dbReference type="SUPFAM" id="SSF46689">
    <property type="entry name" value="Homeodomain-like"/>
    <property type="match status" value="1"/>
</dbReference>
<dbReference type="GO" id="GO:0005634">
    <property type="term" value="C:nucleus"/>
    <property type="evidence" value="ECO:0007669"/>
    <property type="project" value="UniProtKB-SubCell"/>
</dbReference>
<dbReference type="PROSITE" id="PS51253">
    <property type="entry name" value="HTH_CENPB"/>
    <property type="match status" value="1"/>
</dbReference>
<dbReference type="PANTHER" id="PTHR19303:SF74">
    <property type="entry name" value="POGO TRANSPOSABLE ELEMENT WITH KRAB DOMAIN"/>
    <property type="match status" value="1"/>
</dbReference>
<dbReference type="RefSeq" id="XP_030745007.1">
    <property type="nucleotide sequence ID" value="XM_030889147.1"/>
</dbReference>
<feature type="domain" description="HTH CENPB-type" evidence="4">
    <location>
        <begin position="55"/>
        <end position="130"/>
    </location>
</feature>
<dbReference type="GO" id="GO:0003677">
    <property type="term" value="F:DNA binding"/>
    <property type="evidence" value="ECO:0007669"/>
    <property type="project" value="UniProtKB-KW"/>
</dbReference>
<keyword evidence="5" id="KW-1185">Reference proteome</keyword>
<dbReference type="OrthoDB" id="6734405at2759"/>
<evidence type="ECO:0000313" key="5">
    <source>
        <dbReference type="Proteomes" id="UP000504635"/>
    </source>
</evidence>
<evidence type="ECO:0000313" key="6">
    <source>
        <dbReference type="RefSeq" id="XP_030745007.1"/>
    </source>
</evidence>
<dbReference type="InterPro" id="IPR036397">
    <property type="entry name" value="RNaseH_sf"/>
</dbReference>
<proteinExistence type="predicted"/>
<evidence type="ECO:0000259" key="4">
    <source>
        <dbReference type="PROSITE" id="PS51253"/>
    </source>
</evidence>
<dbReference type="PANTHER" id="PTHR19303">
    <property type="entry name" value="TRANSPOSON"/>
    <property type="match status" value="1"/>
</dbReference>
<dbReference type="KEGG" id="soy:115874083"/>
<dbReference type="InterPro" id="IPR009057">
    <property type="entry name" value="Homeodomain-like_sf"/>
</dbReference>
<evidence type="ECO:0000313" key="7">
    <source>
        <dbReference type="RefSeq" id="XP_030745012.1"/>
    </source>
</evidence>
<dbReference type="Proteomes" id="UP000504635">
    <property type="component" value="Unplaced"/>
</dbReference>
<evidence type="ECO:0000256" key="3">
    <source>
        <dbReference type="SAM" id="MobiDB-lite"/>
    </source>
</evidence>
<dbReference type="Gene3D" id="1.10.10.60">
    <property type="entry name" value="Homeodomain-like"/>
    <property type="match status" value="1"/>
</dbReference>
<evidence type="ECO:0000256" key="1">
    <source>
        <dbReference type="ARBA" id="ARBA00004123"/>
    </source>
</evidence>
<keyword evidence="2" id="KW-0238">DNA-binding</keyword>
<dbReference type="InterPro" id="IPR006600">
    <property type="entry name" value="HTH_CenpB_DNA-bd_dom"/>
</dbReference>
<sequence>MPRTYVPKLKKYTAKDLEEAINLVKQGKLGVREAARQFRIDKSKLSRSLNNKNKSKQGRKQALSVDQEADLTQKITVMAKWGFAVSKEEIKRVVQTYVNENNLKTVFNNGKPGDDWFRTFCKRNGLSQKKMEQLEKCRRTATSDPFIIYSFYDKLGETIKKLGLQDKPSHIFNLDETSFNLDPGRVKGVSAIGQRVHRSIEGSGKENVTTMACISANGDLLPPLIIYQGQNLWSTWKGTQDIENTCYAVSDKGWMTTAVFNSWFQKFCKMVQQRPLLVIIDGHVSHLATGTIELAIQNNITLFKLPPHATDLLQPLDKCCFGPLKLKWNQKLIEWQRLNQRKLTKCEFANMICELWNEGISRDVIKRSFETTGLYPCSKEKYPKERLNEVKLKRYNECAQRDTVLNSSMYNLNAEEAEIETVEEPNREDKHREGEEKITEPEENQIINEINLASTSNISIAGTASSSTTFEEILLAKINKTNPETKTRRKINSNSAVLTSAEYLESIKQKEVIQKGRVQTKKVQKKNIQKIDRVPSSSSESEAEGIILQDESDVDDMTLADLVESNSDNEFDTCSNEIHSGDYVLIKFATKKKLVHYVALVENIKGSEYCVSYMRRQVNKFVFPTVPENYNVDKDDIVMKLPSPSCQGGTARMSQKLAFPIDFQKFSVN</sequence>
<evidence type="ECO:0000256" key="2">
    <source>
        <dbReference type="ARBA" id="ARBA00023125"/>
    </source>
</evidence>
<dbReference type="AlphaFoldDB" id="A0A6J2X1J4"/>
<dbReference type="Pfam" id="PF03184">
    <property type="entry name" value="DDE_1"/>
    <property type="match status" value="1"/>
</dbReference>
<protein>
    <submittedName>
        <fullName evidence="6 7">Tigger transposable element-derived protein 4-like</fullName>
    </submittedName>
</protein>
<gene>
    <name evidence="6 7" type="primary">LOC115874083</name>
</gene>
<comment type="subcellular location">
    <subcellularLocation>
        <location evidence="1">Nucleus</location>
    </subcellularLocation>
</comment>
<dbReference type="RefSeq" id="XP_030745012.1">
    <property type="nucleotide sequence ID" value="XM_030889152.1"/>
</dbReference>
<reference evidence="6 7" key="1">
    <citation type="submission" date="2025-04" db="UniProtKB">
        <authorList>
            <consortium name="RefSeq"/>
        </authorList>
    </citation>
    <scope>IDENTIFICATION</scope>
    <source>
        <tissue evidence="6 7">Gonads</tissue>
    </source>
</reference>
<name>A0A6J2X1J4_SITOR</name>
<dbReference type="InterPro" id="IPR004875">
    <property type="entry name" value="DDE_SF_endonuclease_dom"/>
</dbReference>
<accession>A0A6J2X1J4</accession>
<organism evidence="5 6">
    <name type="scientific">Sitophilus oryzae</name>
    <name type="common">Rice weevil</name>
    <name type="synonym">Curculio oryzae</name>
    <dbReference type="NCBI Taxonomy" id="7048"/>
    <lineage>
        <taxon>Eukaryota</taxon>
        <taxon>Metazoa</taxon>
        <taxon>Ecdysozoa</taxon>
        <taxon>Arthropoda</taxon>
        <taxon>Hexapoda</taxon>
        <taxon>Insecta</taxon>
        <taxon>Pterygota</taxon>
        <taxon>Neoptera</taxon>
        <taxon>Endopterygota</taxon>
        <taxon>Coleoptera</taxon>
        <taxon>Polyphaga</taxon>
        <taxon>Cucujiformia</taxon>
        <taxon>Curculionidae</taxon>
        <taxon>Dryophthorinae</taxon>
        <taxon>Sitophilus</taxon>
    </lineage>
</organism>
<feature type="region of interest" description="Disordered" evidence="3">
    <location>
        <begin position="419"/>
        <end position="440"/>
    </location>
</feature>
<dbReference type="GeneID" id="115874083"/>